<keyword evidence="6" id="KW-1185">Reference proteome</keyword>
<dbReference type="InterPro" id="IPR050500">
    <property type="entry name" value="Phos_Acetyltrans/Butyryltrans"/>
</dbReference>
<dbReference type="Pfam" id="PF01515">
    <property type="entry name" value="PTA_PTB"/>
    <property type="match status" value="1"/>
</dbReference>
<evidence type="ECO:0000259" key="4">
    <source>
        <dbReference type="Pfam" id="PF01515"/>
    </source>
</evidence>
<protein>
    <submittedName>
        <fullName evidence="5">Phosphate butyryltransferase</fullName>
    </submittedName>
</protein>
<sequence length="279" mass="30558">MIQSFEELRNKLQQNGKCRKIAAVCVYDEATKSALNQCEQLGLAEIIYVNDDIPEEAANKAVAMVRNGEADVLMKGLIGTDQLLRAVLNKEHGLLPEGRILTHLTLAEIPTYHKMLFFSDAAVIPYPTHEQRIEQVRYASEVCHAMGIRQPRIALIHCSEKPSKRFPFVDGYKDICQMAKDGIYGDCIVDGPLDIKTACSLKALQAKGLQSPLMGETDVLIMPDIEAGNVFYKSMTLFAGAKTAGMLCGASHPVVVPSRGDCAEAKFNSILFALSSLPD</sequence>
<dbReference type="PANTHER" id="PTHR43356:SF2">
    <property type="entry name" value="PHOSPHATE ACETYLTRANSFERASE"/>
    <property type="match status" value="1"/>
</dbReference>
<dbReference type="PIRSF" id="PIRSF000428">
    <property type="entry name" value="P_Ac_trans"/>
    <property type="match status" value="1"/>
</dbReference>
<evidence type="ECO:0000256" key="2">
    <source>
        <dbReference type="ARBA" id="ARBA00022679"/>
    </source>
</evidence>
<reference evidence="5 6" key="1">
    <citation type="submission" date="2020-12" db="EMBL/GenBank/DDBJ databases">
        <title>Whole genome sequences of gut porcine anaerobes.</title>
        <authorList>
            <person name="Kubasova T."/>
            <person name="Jahodarova E."/>
            <person name="Rychlik I."/>
        </authorList>
    </citation>
    <scope>NUCLEOTIDE SEQUENCE [LARGE SCALE GENOMIC DNA]</scope>
    <source>
        <strain evidence="5 6">An925</strain>
    </source>
</reference>
<comment type="caution">
    <text evidence="5">The sequence shown here is derived from an EMBL/GenBank/DDBJ whole genome shotgun (WGS) entry which is preliminary data.</text>
</comment>
<keyword evidence="2" id="KW-0808">Transferase</keyword>
<gene>
    <name evidence="5" type="ORF">I6E12_00355</name>
</gene>
<organism evidence="5 6">
    <name type="scientific">Xylanibacter brevis</name>
    <dbReference type="NCBI Taxonomy" id="83231"/>
    <lineage>
        <taxon>Bacteria</taxon>
        <taxon>Pseudomonadati</taxon>
        <taxon>Bacteroidota</taxon>
        <taxon>Bacteroidia</taxon>
        <taxon>Bacteroidales</taxon>
        <taxon>Prevotellaceae</taxon>
        <taxon>Xylanibacter</taxon>
    </lineage>
</organism>
<dbReference type="InterPro" id="IPR012147">
    <property type="entry name" value="P_Ac_Bu_trans"/>
</dbReference>
<dbReference type="SUPFAM" id="SSF53659">
    <property type="entry name" value="Isocitrate/Isopropylmalate dehydrogenase-like"/>
    <property type="match status" value="1"/>
</dbReference>
<feature type="domain" description="Phosphate acetyl/butaryl transferase" evidence="4">
    <location>
        <begin position="55"/>
        <end position="273"/>
    </location>
</feature>
<comment type="similarity">
    <text evidence="1">Belongs to the phosphate acetyltransferase and butyryltransferase family.</text>
</comment>
<evidence type="ECO:0000313" key="6">
    <source>
        <dbReference type="Proteomes" id="UP001200470"/>
    </source>
</evidence>
<keyword evidence="3" id="KW-0012">Acyltransferase</keyword>
<accession>A0ABS9CBS4</accession>
<dbReference type="RefSeq" id="WP_094447361.1">
    <property type="nucleotide sequence ID" value="NZ_JADYTN010000001.1"/>
</dbReference>
<dbReference type="Proteomes" id="UP001200470">
    <property type="component" value="Unassembled WGS sequence"/>
</dbReference>
<evidence type="ECO:0000256" key="3">
    <source>
        <dbReference type="ARBA" id="ARBA00023315"/>
    </source>
</evidence>
<proteinExistence type="inferred from homology"/>
<evidence type="ECO:0000313" key="5">
    <source>
        <dbReference type="EMBL" id="MCF2562568.1"/>
    </source>
</evidence>
<evidence type="ECO:0000256" key="1">
    <source>
        <dbReference type="ARBA" id="ARBA00005656"/>
    </source>
</evidence>
<dbReference type="Gene3D" id="3.40.718.10">
    <property type="entry name" value="Isopropylmalate Dehydrogenase"/>
    <property type="match status" value="1"/>
</dbReference>
<dbReference type="EMBL" id="JADYTN010000001">
    <property type="protein sequence ID" value="MCF2562568.1"/>
    <property type="molecule type" value="Genomic_DNA"/>
</dbReference>
<dbReference type="InterPro" id="IPR002505">
    <property type="entry name" value="PTA_PTB"/>
</dbReference>
<name>A0ABS9CBS4_9BACT</name>
<dbReference type="PANTHER" id="PTHR43356">
    <property type="entry name" value="PHOSPHATE ACETYLTRANSFERASE"/>
    <property type="match status" value="1"/>
</dbReference>